<reference evidence="2" key="1">
    <citation type="submission" date="2025-08" db="UniProtKB">
        <authorList>
            <consortium name="RefSeq"/>
        </authorList>
    </citation>
    <scope>IDENTIFICATION</scope>
</reference>
<keyword evidence="1" id="KW-1185">Reference proteome</keyword>
<dbReference type="PANTHER" id="PTHR31751:SF44">
    <property type="entry name" value="SI:CH211-211K8.4-RELATED"/>
    <property type="match status" value="1"/>
</dbReference>
<evidence type="ECO:0000313" key="2">
    <source>
        <dbReference type="RefSeq" id="XP_034086333.1"/>
    </source>
</evidence>
<dbReference type="RefSeq" id="XP_034086333.1">
    <property type="nucleotide sequence ID" value="XM_034230442.1"/>
</dbReference>
<accession>A0A6P8VKU3</accession>
<protein>
    <submittedName>
        <fullName evidence="2">Uncharacterized protein LOC117555548</fullName>
    </submittedName>
</protein>
<dbReference type="OrthoDB" id="5814287at2759"/>
<dbReference type="PANTHER" id="PTHR31751">
    <property type="entry name" value="SI:CH211-108C17.2-RELATED-RELATED"/>
    <property type="match status" value="1"/>
</dbReference>
<dbReference type="InParanoid" id="A0A6P8VKU3"/>
<dbReference type="GeneID" id="117555548"/>
<gene>
    <name evidence="2" type="primary">LOC117555548</name>
</gene>
<name>A0A6P8VKU3_GYMAC</name>
<organism evidence="1 2">
    <name type="scientific">Gymnodraco acuticeps</name>
    <name type="common">Antarctic dragonfish</name>
    <dbReference type="NCBI Taxonomy" id="8218"/>
    <lineage>
        <taxon>Eukaryota</taxon>
        <taxon>Metazoa</taxon>
        <taxon>Chordata</taxon>
        <taxon>Craniata</taxon>
        <taxon>Vertebrata</taxon>
        <taxon>Euteleostomi</taxon>
        <taxon>Actinopterygii</taxon>
        <taxon>Neopterygii</taxon>
        <taxon>Teleostei</taxon>
        <taxon>Neoteleostei</taxon>
        <taxon>Acanthomorphata</taxon>
        <taxon>Eupercaria</taxon>
        <taxon>Perciformes</taxon>
        <taxon>Notothenioidei</taxon>
        <taxon>Bathydraconidae</taxon>
        <taxon>Gymnodraco</taxon>
    </lineage>
</organism>
<dbReference type="Proteomes" id="UP000515161">
    <property type="component" value="Unplaced"/>
</dbReference>
<evidence type="ECO:0000313" key="1">
    <source>
        <dbReference type="Proteomes" id="UP000515161"/>
    </source>
</evidence>
<dbReference type="KEGG" id="gacu:117555548"/>
<dbReference type="AlphaFoldDB" id="A0A6P8VKU3"/>
<proteinExistence type="predicted"/>
<sequence length="230" mass="26258">MKSIRNYIYWTAATSTIGPERVAKWTSILNHVQDVHSHDDPLFPKCLHPLCITTDKRKWMATGTPAFCKLEKILLNKRILKAVAKLSPHHQTSSLEAFHGVILRFALKNVVFPFLGMLCRLYLVALHYNENADRAQASTSTGKPLYKLQFPKARKGECRAKPIKTDPTFRYVANLMDLIFNQVFVDPAPFTQELLKIPIPEDLCSQYERPEGGHRRLCFTVQFGCCLNPT</sequence>